<name>A0ABZ2Q790_9FLAO</name>
<accession>A0ABZ2Q790</accession>
<organism evidence="1 2">
    <name type="scientific">Flavobacterium ginsenosidimutans</name>
    <dbReference type="NCBI Taxonomy" id="687844"/>
    <lineage>
        <taxon>Bacteria</taxon>
        <taxon>Pseudomonadati</taxon>
        <taxon>Bacteroidota</taxon>
        <taxon>Flavobacteriia</taxon>
        <taxon>Flavobacteriales</taxon>
        <taxon>Flavobacteriaceae</taxon>
        <taxon>Flavobacterium</taxon>
    </lineage>
</organism>
<reference evidence="1 2" key="1">
    <citation type="submission" date="2024-02" db="EMBL/GenBank/DDBJ databases">
        <title>complete genome of Flavobacterium ginsenosidimutans Str. YTB16.</title>
        <authorList>
            <person name="Wang Q."/>
        </authorList>
    </citation>
    <scope>NUCLEOTIDE SEQUENCE [LARGE SCALE GENOMIC DNA]</scope>
    <source>
        <strain evidence="1 2">YTB16</strain>
    </source>
</reference>
<keyword evidence="2" id="KW-1185">Reference proteome</keyword>
<dbReference type="Gene3D" id="2.60.40.2700">
    <property type="match status" value="1"/>
</dbReference>
<evidence type="ECO:0000313" key="1">
    <source>
        <dbReference type="EMBL" id="WXK50266.1"/>
    </source>
</evidence>
<dbReference type="RefSeq" id="WP_111285631.1">
    <property type="nucleotide sequence ID" value="NZ_CP147988.1"/>
</dbReference>
<dbReference type="Proteomes" id="UP001447857">
    <property type="component" value="Chromosome"/>
</dbReference>
<sequence length="523" mass="57803">MKAKLLLLTFLFFGIFGIAQNSVSYSSLNTTLNLNSGVEGTSDIVVSCFGSSGIPVVLNTFFLCGNPDGYISYEATNGHSLTPGQTTTLKFKFKKTVTTDTQIVYKFSTNGSCFQEESKMIKITVNYKGSSTTNPTNPTNPTNSNVITNTNPQYIYEDNTIQPLIGSDMGSNVTYQWYRYNYDGQGFKIIAGATNKDYRPEINNGLSFKDNFVANYTQYRRHASNGSISNVVDIQVNSVLSVSIQNNTISLLGSEIQGSTPTGGNGTYEYSWKYTSEEIGTFEFTGEEGKNLKLPSWIYNPNLPINVYEGVVVTRFVKSRNRVVSSNELIIQPLPETVNNIITINGSTITGSLPAGGDGVYEYSWQYTSAEIGTFEFPGEVGQHLVLPSWVYNANLPINVYQGMTVTRTVKSRNRPSLSNVLTLPSTKANKITSKGINAEDLTVYPNPTSESINFATNFSADKELEIVLYSEKLGNEKSVYKGKVTPNQVVNWKIPANYQKGLYFYKILSDNKELKSGKVIFN</sequence>
<proteinExistence type="predicted"/>
<protein>
    <recommendedName>
        <fullName evidence="3">Secretion system C-terminal sorting domain-containing protein</fullName>
    </recommendedName>
</protein>
<dbReference type="EMBL" id="CP147988">
    <property type="protein sequence ID" value="WXK50266.1"/>
    <property type="molecule type" value="Genomic_DNA"/>
</dbReference>
<evidence type="ECO:0008006" key="3">
    <source>
        <dbReference type="Google" id="ProtNLM"/>
    </source>
</evidence>
<gene>
    <name evidence="1" type="ORF">V6624_01265</name>
</gene>
<evidence type="ECO:0000313" key="2">
    <source>
        <dbReference type="Proteomes" id="UP001447857"/>
    </source>
</evidence>